<protein>
    <recommendedName>
        <fullName evidence="8">WSC domain-containing protein</fullName>
    </recommendedName>
</protein>
<reference evidence="9" key="1">
    <citation type="journal article" date="2019" name="bioRxiv">
        <title>The Genome of the Zebra Mussel, Dreissena polymorpha: A Resource for Invasive Species Research.</title>
        <authorList>
            <person name="McCartney M.A."/>
            <person name="Auch B."/>
            <person name="Kono T."/>
            <person name="Mallez S."/>
            <person name="Zhang Y."/>
            <person name="Obille A."/>
            <person name="Becker A."/>
            <person name="Abrahante J.E."/>
            <person name="Garbe J."/>
            <person name="Badalamenti J.P."/>
            <person name="Herman A."/>
            <person name="Mangelson H."/>
            <person name="Liachko I."/>
            <person name="Sullivan S."/>
            <person name="Sone E.D."/>
            <person name="Koren S."/>
            <person name="Silverstein K.A.T."/>
            <person name="Beckman K.B."/>
            <person name="Gohl D.M."/>
        </authorList>
    </citation>
    <scope>NUCLEOTIDE SEQUENCE</scope>
    <source>
        <strain evidence="9">Duluth1</strain>
        <tissue evidence="9">Whole animal</tissue>
    </source>
</reference>
<evidence type="ECO:0000256" key="3">
    <source>
        <dbReference type="ARBA" id="ARBA00022729"/>
    </source>
</evidence>
<dbReference type="EMBL" id="JAIWYP010000014">
    <property type="protein sequence ID" value="KAH3707829.1"/>
    <property type="molecule type" value="Genomic_DNA"/>
</dbReference>
<keyword evidence="5 7" id="KW-0472">Membrane</keyword>
<dbReference type="SMART" id="SM00321">
    <property type="entry name" value="WSC"/>
    <property type="match status" value="1"/>
</dbReference>
<accession>A0A9D3YXN1</accession>
<comment type="caution">
    <text evidence="9">The sequence shown here is derived from an EMBL/GenBank/DDBJ whole genome shotgun (WGS) entry which is preliminary data.</text>
</comment>
<keyword evidence="10" id="KW-1185">Reference proteome</keyword>
<organism evidence="9 10">
    <name type="scientific">Dreissena polymorpha</name>
    <name type="common">Zebra mussel</name>
    <name type="synonym">Mytilus polymorpha</name>
    <dbReference type="NCBI Taxonomy" id="45954"/>
    <lineage>
        <taxon>Eukaryota</taxon>
        <taxon>Metazoa</taxon>
        <taxon>Spiralia</taxon>
        <taxon>Lophotrochozoa</taxon>
        <taxon>Mollusca</taxon>
        <taxon>Bivalvia</taxon>
        <taxon>Autobranchia</taxon>
        <taxon>Heteroconchia</taxon>
        <taxon>Euheterodonta</taxon>
        <taxon>Imparidentia</taxon>
        <taxon>Neoheterodontei</taxon>
        <taxon>Myida</taxon>
        <taxon>Dreissenoidea</taxon>
        <taxon>Dreissenidae</taxon>
        <taxon>Dreissena</taxon>
    </lineage>
</organism>
<gene>
    <name evidence="9" type="ORF">DPMN_067245</name>
</gene>
<evidence type="ECO:0000256" key="2">
    <source>
        <dbReference type="ARBA" id="ARBA00022692"/>
    </source>
</evidence>
<proteinExistence type="predicted"/>
<dbReference type="AlphaFoldDB" id="A0A9D3YXN1"/>
<dbReference type="InterPro" id="IPR002889">
    <property type="entry name" value="WSC_carb-bd"/>
</dbReference>
<evidence type="ECO:0000256" key="7">
    <source>
        <dbReference type="SAM" id="Phobius"/>
    </source>
</evidence>
<evidence type="ECO:0000256" key="5">
    <source>
        <dbReference type="ARBA" id="ARBA00023136"/>
    </source>
</evidence>
<dbReference type="PANTHER" id="PTHR24269">
    <property type="entry name" value="KREMEN PROTEIN"/>
    <property type="match status" value="1"/>
</dbReference>
<sequence>MQYMGCYEDSSSRIRRDYDYFSDSNSPTECSKNCSHLQFFGVESAKHCLCGRRLYSATKRPESECFDICPGDRNQICGAPWRINIYKNWEYDTKAIANFLAILVTILVAIVIALTIFVFVYVKRKRRALEAVQLNQLQSSNSPQGARALHAIQRNQLQSSNSPRDLDPMVTPEAKSVMKMGYSKKAVQQAIQEYMATNPDKDLLSFSAADLVEILIGRQEREEEIPQNIQSDELGSDPMSTPQAKSMMKMGFSKTAVQLAIQEYMATNPDKDWLSFSAADLVEILIGRQKREEEIPQNLQSGELGRRTLHAIQLNQLQSSKSPQFDEVRRDDMQVETYNTEAKEETNDYGVVNSSDFEL</sequence>
<reference evidence="9" key="2">
    <citation type="submission" date="2020-11" db="EMBL/GenBank/DDBJ databases">
        <authorList>
            <person name="McCartney M.A."/>
            <person name="Auch B."/>
            <person name="Kono T."/>
            <person name="Mallez S."/>
            <person name="Becker A."/>
            <person name="Gohl D.M."/>
            <person name="Silverstein K.A.T."/>
            <person name="Koren S."/>
            <person name="Bechman K.B."/>
            <person name="Herman A."/>
            <person name="Abrahante J.E."/>
            <person name="Garbe J."/>
        </authorList>
    </citation>
    <scope>NUCLEOTIDE SEQUENCE</scope>
    <source>
        <strain evidence="9">Duluth1</strain>
        <tissue evidence="9">Whole animal</tissue>
    </source>
</reference>
<evidence type="ECO:0000259" key="8">
    <source>
        <dbReference type="PROSITE" id="PS51212"/>
    </source>
</evidence>
<dbReference type="InterPro" id="IPR051836">
    <property type="entry name" value="Kremen_rcpt"/>
</dbReference>
<evidence type="ECO:0000313" key="10">
    <source>
        <dbReference type="Proteomes" id="UP000828390"/>
    </source>
</evidence>
<evidence type="ECO:0000256" key="6">
    <source>
        <dbReference type="ARBA" id="ARBA00023180"/>
    </source>
</evidence>
<feature type="transmembrane region" description="Helical" evidence="7">
    <location>
        <begin position="96"/>
        <end position="122"/>
    </location>
</feature>
<evidence type="ECO:0000256" key="1">
    <source>
        <dbReference type="ARBA" id="ARBA00004167"/>
    </source>
</evidence>
<keyword evidence="6" id="KW-0325">Glycoprotein</keyword>
<name>A0A9D3YXN1_DREPO</name>
<dbReference type="Proteomes" id="UP000828390">
    <property type="component" value="Unassembled WGS sequence"/>
</dbReference>
<feature type="domain" description="WSC" evidence="8">
    <location>
        <begin position="1"/>
        <end position="89"/>
    </location>
</feature>
<keyword evidence="4 7" id="KW-1133">Transmembrane helix</keyword>
<evidence type="ECO:0000256" key="4">
    <source>
        <dbReference type="ARBA" id="ARBA00022989"/>
    </source>
</evidence>
<dbReference type="PANTHER" id="PTHR24269:SF16">
    <property type="entry name" value="PROTEIN SLG1"/>
    <property type="match status" value="1"/>
</dbReference>
<keyword evidence="3" id="KW-0732">Signal</keyword>
<dbReference type="PROSITE" id="PS51212">
    <property type="entry name" value="WSC"/>
    <property type="match status" value="1"/>
</dbReference>
<dbReference type="GO" id="GO:0005886">
    <property type="term" value="C:plasma membrane"/>
    <property type="evidence" value="ECO:0007669"/>
    <property type="project" value="TreeGrafter"/>
</dbReference>
<comment type="subcellular location">
    <subcellularLocation>
        <location evidence="1">Membrane</location>
        <topology evidence="1">Single-pass membrane protein</topology>
    </subcellularLocation>
</comment>
<evidence type="ECO:0000313" key="9">
    <source>
        <dbReference type="EMBL" id="KAH3707829.1"/>
    </source>
</evidence>
<dbReference type="Pfam" id="PF01822">
    <property type="entry name" value="WSC"/>
    <property type="match status" value="1"/>
</dbReference>
<keyword evidence="2 7" id="KW-0812">Transmembrane</keyword>